<dbReference type="EMBL" id="JBHTAX010000006">
    <property type="protein sequence ID" value="MFC7192913.1"/>
    <property type="molecule type" value="Genomic_DNA"/>
</dbReference>
<organism evidence="1 2">
    <name type="scientific">Halocatena marina</name>
    <dbReference type="NCBI Taxonomy" id="2934937"/>
    <lineage>
        <taxon>Archaea</taxon>
        <taxon>Methanobacteriati</taxon>
        <taxon>Methanobacteriota</taxon>
        <taxon>Stenosarchaea group</taxon>
        <taxon>Halobacteria</taxon>
        <taxon>Halobacteriales</taxon>
        <taxon>Natronomonadaceae</taxon>
        <taxon>Halocatena</taxon>
    </lineage>
</organism>
<dbReference type="RefSeq" id="WP_248910439.1">
    <property type="nucleotide sequence ID" value="NZ_JALLPK010000003.1"/>
</dbReference>
<evidence type="ECO:0000313" key="1">
    <source>
        <dbReference type="EMBL" id="MFC7192913.1"/>
    </source>
</evidence>
<protein>
    <submittedName>
        <fullName evidence="1">Uncharacterized protein</fullName>
    </submittedName>
</protein>
<keyword evidence="2" id="KW-1185">Reference proteome</keyword>
<name>A0ABD5YUZ3_9EURY</name>
<sequence length="65" mass="7386">MFYAIENATEWPLNGQYTHVDEVNSKYDGLRCDHAVLKLACVDALVSSNSLTMSSTRIRQHQFLP</sequence>
<gene>
    <name evidence="1" type="ORF">ACFQL7_25995</name>
</gene>
<dbReference type="Proteomes" id="UP001596417">
    <property type="component" value="Unassembled WGS sequence"/>
</dbReference>
<accession>A0ABD5YUZ3</accession>
<proteinExistence type="predicted"/>
<dbReference type="AlphaFoldDB" id="A0ABD5YUZ3"/>
<comment type="caution">
    <text evidence="1">The sequence shown here is derived from an EMBL/GenBank/DDBJ whole genome shotgun (WGS) entry which is preliminary data.</text>
</comment>
<evidence type="ECO:0000313" key="2">
    <source>
        <dbReference type="Proteomes" id="UP001596417"/>
    </source>
</evidence>
<reference evidence="1 2" key="1">
    <citation type="journal article" date="2019" name="Int. J. Syst. Evol. Microbiol.">
        <title>The Global Catalogue of Microorganisms (GCM) 10K type strain sequencing project: providing services to taxonomists for standard genome sequencing and annotation.</title>
        <authorList>
            <consortium name="The Broad Institute Genomics Platform"/>
            <consortium name="The Broad Institute Genome Sequencing Center for Infectious Disease"/>
            <person name="Wu L."/>
            <person name="Ma J."/>
        </authorList>
    </citation>
    <scope>NUCLEOTIDE SEQUENCE [LARGE SCALE GENOMIC DNA]</scope>
    <source>
        <strain evidence="1 2">RDMS1</strain>
    </source>
</reference>